<dbReference type="Gene3D" id="3.40.50.2000">
    <property type="entry name" value="Glycogen Phosphorylase B"/>
    <property type="match status" value="2"/>
</dbReference>
<evidence type="ECO:0000256" key="1">
    <source>
        <dbReference type="ARBA" id="ARBA00022679"/>
    </source>
</evidence>
<dbReference type="CDD" id="cd03801">
    <property type="entry name" value="GT4_PimA-like"/>
    <property type="match status" value="1"/>
</dbReference>
<evidence type="ECO:0000313" key="3">
    <source>
        <dbReference type="Proteomes" id="UP001424741"/>
    </source>
</evidence>
<dbReference type="Proteomes" id="UP001424741">
    <property type="component" value="Unassembled WGS sequence"/>
</dbReference>
<keyword evidence="1" id="KW-0808">Transferase</keyword>
<comment type="caution">
    <text evidence="2">The sequence shown here is derived from an EMBL/GenBank/DDBJ whole genome shotgun (WGS) entry which is preliminary data.</text>
</comment>
<name>A0ABP9V4D3_9BACT</name>
<accession>A0ABP9V4D3</accession>
<gene>
    <name evidence="2" type="ORF">Rhal01_01662</name>
</gene>
<protein>
    <recommendedName>
        <fullName evidence="4">Glycosyltransferase</fullName>
    </recommendedName>
</protein>
<dbReference type="PANTHER" id="PTHR46401:SF2">
    <property type="entry name" value="GLYCOSYLTRANSFERASE WBBK-RELATED"/>
    <property type="match status" value="1"/>
</dbReference>
<organism evidence="2 3">
    <name type="scientific">Rubritalea halochordaticola</name>
    <dbReference type="NCBI Taxonomy" id="714537"/>
    <lineage>
        <taxon>Bacteria</taxon>
        <taxon>Pseudomonadati</taxon>
        <taxon>Verrucomicrobiota</taxon>
        <taxon>Verrucomicrobiia</taxon>
        <taxon>Verrucomicrobiales</taxon>
        <taxon>Rubritaleaceae</taxon>
        <taxon>Rubritalea</taxon>
    </lineage>
</organism>
<dbReference type="EMBL" id="BAABRL010000004">
    <property type="protein sequence ID" value="GAA5495487.1"/>
    <property type="molecule type" value="Genomic_DNA"/>
</dbReference>
<dbReference type="SUPFAM" id="SSF53756">
    <property type="entry name" value="UDP-Glycosyltransferase/glycogen phosphorylase"/>
    <property type="match status" value="1"/>
</dbReference>
<dbReference type="Pfam" id="PF13692">
    <property type="entry name" value="Glyco_trans_1_4"/>
    <property type="match status" value="1"/>
</dbReference>
<sequence>MASTPHTIFLQNRTTRAGAQTSLSRLVTSPSITPYRPVGIFSSTGWLSNQFEQHKLPLLIHPWPSPRSIKARLGGLKNAAKQILSELHKQNITPQVIVANDHQECLLALELGKLSKAPVIAILRSSGMNQKDFVKYCVGECDRIFAVGNSLQAKVSKWINQTASLYLEGFNEEEFDNNHPPLSTSFPHHILLAGTSSPAKGFPDFLKALAEVEQTRADFPSLHCTFTCEMPSDPEFMELLSNPFRSKLNFQGRVDGLSTVSTNFDFAIHPSRRETFGMAPLELMLSGIPTLCSDTGILGSLGLPDEWLFPIEDPSSLAQRLIHWFDNWPSLASHLAEVQTAIRHQFHINNTSKSFVKALEELSIQRS</sequence>
<dbReference type="RefSeq" id="WP_346188279.1">
    <property type="nucleotide sequence ID" value="NZ_BAABRL010000004.1"/>
</dbReference>
<keyword evidence="3" id="KW-1185">Reference proteome</keyword>
<reference evidence="2 3" key="1">
    <citation type="submission" date="2024-02" db="EMBL/GenBank/DDBJ databases">
        <title>Rubritalea halochordaticola NBRC 107102.</title>
        <authorList>
            <person name="Ichikawa N."/>
            <person name="Katano-Makiyama Y."/>
            <person name="Hidaka K."/>
        </authorList>
    </citation>
    <scope>NUCLEOTIDE SEQUENCE [LARGE SCALE GENOMIC DNA]</scope>
    <source>
        <strain evidence="2 3">NBRC 107102</strain>
    </source>
</reference>
<evidence type="ECO:0008006" key="4">
    <source>
        <dbReference type="Google" id="ProtNLM"/>
    </source>
</evidence>
<dbReference type="PANTHER" id="PTHR46401">
    <property type="entry name" value="GLYCOSYLTRANSFERASE WBBK-RELATED"/>
    <property type="match status" value="1"/>
</dbReference>
<proteinExistence type="predicted"/>
<evidence type="ECO:0000313" key="2">
    <source>
        <dbReference type="EMBL" id="GAA5495487.1"/>
    </source>
</evidence>